<evidence type="ECO:0000313" key="2">
    <source>
        <dbReference type="EMBL" id="VCU69713.1"/>
    </source>
</evidence>
<dbReference type="AlphaFoldDB" id="A0A3P4B089"/>
<organism evidence="2 3">
    <name type="scientific">Pigmentiphaga humi</name>
    <dbReference type="NCBI Taxonomy" id="2478468"/>
    <lineage>
        <taxon>Bacteria</taxon>
        <taxon>Pseudomonadati</taxon>
        <taxon>Pseudomonadota</taxon>
        <taxon>Betaproteobacteria</taxon>
        <taxon>Burkholderiales</taxon>
        <taxon>Alcaligenaceae</taxon>
        <taxon>Pigmentiphaga</taxon>
    </lineage>
</organism>
<dbReference type="RefSeq" id="WP_124079221.1">
    <property type="nucleotide sequence ID" value="NZ_UWPJ01000015.1"/>
</dbReference>
<keyword evidence="3" id="KW-1185">Reference proteome</keyword>
<evidence type="ECO:0008006" key="4">
    <source>
        <dbReference type="Google" id="ProtNLM"/>
    </source>
</evidence>
<reference evidence="2 3" key="1">
    <citation type="submission" date="2018-10" db="EMBL/GenBank/DDBJ databases">
        <authorList>
            <person name="Criscuolo A."/>
        </authorList>
    </citation>
    <scope>NUCLEOTIDE SEQUENCE [LARGE SCALE GENOMIC DNA]</scope>
    <source>
        <strain evidence="2">DnA1</strain>
    </source>
</reference>
<gene>
    <name evidence="2" type="ORF">PIGHUM_01776</name>
</gene>
<sequence length="197" mass="20984">MSLIVAARFDTFDRAGQAADRLMRQGFLETDLDTFYVGPAGQHDRYPIGGDQPTDPDAKSGASGAVAGSALFGLVFALVGGWIAGQFGPGLYLVLLGAAVGAYIGAFIGALSLIGRRHQRRTGPGWQDNPEQRRAGVMLAVRVQPGQEEPARRILQETGGMSLERANGRWVDGKWEDFDPLAPPHRIAEASPAVGKT</sequence>
<name>A0A3P4B089_9BURK</name>
<feature type="transmembrane region" description="Helical" evidence="1">
    <location>
        <begin position="91"/>
        <end position="114"/>
    </location>
</feature>
<dbReference type="Proteomes" id="UP000277294">
    <property type="component" value="Unassembled WGS sequence"/>
</dbReference>
<feature type="transmembrane region" description="Helical" evidence="1">
    <location>
        <begin position="65"/>
        <end position="85"/>
    </location>
</feature>
<keyword evidence="1" id="KW-0472">Membrane</keyword>
<accession>A0A3P4B089</accession>
<evidence type="ECO:0000256" key="1">
    <source>
        <dbReference type="SAM" id="Phobius"/>
    </source>
</evidence>
<proteinExistence type="predicted"/>
<dbReference type="OrthoDB" id="6369218at2"/>
<keyword evidence="1" id="KW-0812">Transmembrane</keyword>
<protein>
    <recommendedName>
        <fullName evidence="4">Glycine zipper domain-containing protein</fullName>
    </recommendedName>
</protein>
<evidence type="ECO:0000313" key="3">
    <source>
        <dbReference type="Proteomes" id="UP000277294"/>
    </source>
</evidence>
<dbReference type="EMBL" id="UWPJ01000015">
    <property type="protein sequence ID" value="VCU69713.1"/>
    <property type="molecule type" value="Genomic_DNA"/>
</dbReference>
<keyword evidence="1" id="KW-1133">Transmembrane helix</keyword>